<reference evidence="1 2" key="1">
    <citation type="journal article" date="2020" name="bioRxiv">
        <title>Sequence and annotation of 42 cannabis genomes reveals extensive copy number variation in cannabinoid synthesis and pathogen resistance genes.</title>
        <authorList>
            <person name="Mckernan K.J."/>
            <person name="Helbert Y."/>
            <person name="Kane L.T."/>
            <person name="Ebling H."/>
            <person name="Zhang L."/>
            <person name="Liu B."/>
            <person name="Eaton Z."/>
            <person name="Mclaughlin S."/>
            <person name="Kingan S."/>
            <person name="Baybayan P."/>
            <person name="Concepcion G."/>
            <person name="Jordan M."/>
            <person name="Riva A."/>
            <person name="Barbazuk W."/>
            <person name="Harkins T."/>
        </authorList>
    </citation>
    <scope>NUCLEOTIDE SEQUENCE [LARGE SCALE GENOMIC DNA]</scope>
    <source>
        <strain evidence="2">cv. Jamaican Lion 4</strain>
        <tissue evidence="1">Leaf</tissue>
    </source>
</reference>
<dbReference type="Proteomes" id="UP000525078">
    <property type="component" value="Unassembled WGS sequence"/>
</dbReference>
<dbReference type="EMBL" id="JAATIP010000207">
    <property type="protein sequence ID" value="KAF4360141.1"/>
    <property type="molecule type" value="Genomic_DNA"/>
</dbReference>
<dbReference type="AlphaFoldDB" id="A0A7J6EP53"/>
<gene>
    <name evidence="1" type="ORF">F8388_000010</name>
</gene>
<comment type="caution">
    <text evidence="1">The sequence shown here is derived from an EMBL/GenBank/DDBJ whole genome shotgun (WGS) entry which is preliminary data.</text>
</comment>
<dbReference type="PANTHER" id="PTHR33605">
    <property type="entry name" value="EARLY NODULIN-93"/>
    <property type="match status" value="1"/>
</dbReference>
<accession>A0A7J6EP53</accession>
<evidence type="ECO:0000313" key="2">
    <source>
        <dbReference type="Proteomes" id="UP000525078"/>
    </source>
</evidence>
<evidence type="ECO:0000313" key="1">
    <source>
        <dbReference type="EMBL" id="KAF4360141.1"/>
    </source>
</evidence>
<sequence length="57" mass="5971">MAKNVAQSSQDQRLAMAKRCSDEGVKAGAKAAVVATIATAIPTVSPSLSFTQIFKKF</sequence>
<protein>
    <submittedName>
        <fullName evidence="1">Uncharacterized protein</fullName>
    </submittedName>
</protein>
<dbReference type="Pfam" id="PF03386">
    <property type="entry name" value="ENOD93"/>
    <property type="match status" value="1"/>
</dbReference>
<name>A0A7J6EP53_CANSA</name>
<dbReference type="InterPro" id="IPR005050">
    <property type="entry name" value="Enod93"/>
</dbReference>
<proteinExistence type="predicted"/>
<organism evidence="1 2">
    <name type="scientific">Cannabis sativa</name>
    <name type="common">Hemp</name>
    <name type="synonym">Marijuana</name>
    <dbReference type="NCBI Taxonomy" id="3483"/>
    <lineage>
        <taxon>Eukaryota</taxon>
        <taxon>Viridiplantae</taxon>
        <taxon>Streptophyta</taxon>
        <taxon>Embryophyta</taxon>
        <taxon>Tracheophyta</taxon>
        <taxon>Spermatophyta</taxon>
        <taxon>Magnoliopsida</taxon>
        <taxon>eudicotyledons</taxon>
        <taxon>Gunneridae</taxon>
        <taxon>Pentapetalae</taxon>
        <taxon>rosids</taxon>
        <taxon>fabids</taxon>
        <taxon>Rosales</taxon>
        <taxon>Cannabaceae</taxon>
        <taxon>Cannabis</taxon>
    </lineage>
</organism>
<dbReference type="PANTHER" id="PTHR33605:SF2">
    <property type="entry name" value="EARLY NODULIN-93"/>
    <property type="match status" value="1"/>
</dbReference>